<comment type="caution">
    <text evidence="1">The sequence shown here is derived from an EMBL/GenBank/DDBJ whole genome shotgun (WGS) entry which is preliminary data.</text>
</comment>
<name>A0A0F9RJE6_9ZZZZ</name>
<dbReference type="AlphaFoldDB" id="A0A0F9RJE6"/>
<proteinExistence type="predicted"/>
<protein>
    <recommendedName>
        <fullName evidence="2">Radical SAM core domain-containing protein</fullName>
    </recommendedName>
</protein>
<gene>
    <name evidence="1" type="ORF">LCGC14_0637580</name>
</gene>
<dbReference type="EMBL" id="LAZR01001142">
    <property type="protein sequence ID" value="KKN49957.1"/>
    <property type="molecule type" value="Genomic_DNA"/>
</dbReference>
<evidence type="ECO:0008006" key="2">
    <source>
        <dbReference type="Google" id="ProtNLM"/>
    </source>
</evidence>
<sequence>MNIALMDLDHTGFPNLALMKLSAKLKAEGHEVALNFPLGADRVYASCVFSWNKKGVVTLPPEAIIGGSAISLDRLPDDVEHIMPDYSLYGIDYSVGFTSRGCYNNCSWCIVPAKEGPCHDHANIYEFWNPGHKKIKLLDDSLLASPKALETLETLGIEGLAVDFCQGLDIRCITPENAVLLKKIKHWGQLRFAFDSLEYESAVRAGVELLRSVGFAPSTMLFYVLLGAGESVEEEIHRLQILNEYRIGVFPMFFVPKDSPSRVWNDTYMGKLGPVPIDLPQVRGPRGSWQKMMRRIITRLKTEAKAAQ</sequence>
<reference evidence="1" key="1">
    <citation type="journal article" date="2015" name="Nature">
        <title>Complex archaea that bridge the gap between prokaryotes and eukaryotes.</title>
        <authorList>
            <person name="Spang A."/>
            <person name="Saw J.H."/>
            <person name="Jorgensen S.L."/>
            <person name="Zaremba-Niedzwiedzka K."/>
            <person name="Martijn J."/>
            <person name="Lind A.E."/>
            <person name="van Eijk R."/>
            <person name="Schleper C."/>
            <person name="Guy L."/>
            <person name="Ettema T.J."/>
        </authorList>
    </citation>
    <scope>NUCLEOTIDE SEQUENCE</scope>
</reference>
<accession>A0A0F9RJE6</accession>
<dbReference type="SUPFAM" id="SSF102114">
    <property type="entry name" value="Radical SAM enzymes"/>
    <property type="match status" value="1"/>
</dbReference>
<organism evidence="1">
    <name type="scientific">marine sediment metagenome</name>
    <dbReference type="NCBI Taxonomy" id="412755"/>
    <lineage>
        <taxon>unclassified sequences</taxon>
        <taxon>metagenomes</taxon>
        <taxon>ecological metagenomes</taxon>
    </lineage>
</organism>
<dbReference type="InterPro" id="IPR058240">
    <property type="entry name" value="rSAM_sf"/>
</dbReference>
<evidence type="ECO:0000313" key="1">
    <source>
        <dbReference type="EMBL" id="KKN49957.1"/>
    </source>
</evidence>